<dbReference type="SMART" id="SM00587">
    <property type="entry name" value="CHK"/>
    <property type="match status" value="1"/>
</dbReference>
<dbReference type="STRING" id="105785.A0A2J7R4U2"/>
<keyword evidence="3" id="KW-1185">Reference proteome</keyword>
<organism evidence="2 3">
    <name type="scientific">Cryptotermes secundus</name>
    <dbReference type="NCBI Taxonomy" id="105785"/>
    <lineage>
        <taxon>Eukaryota</taxon>
        <taxon>Metazoa</taxon>
        <taxon>Ecdysozoa</taxon>
        <taxon>Arthropoda</taxon>
        <taxon>Hexapoda</taxon>
        <taxon>Insecta</taxon>
        <taxon>Pterygota</taxon>
        <taxon>Neoptera</taxon>
        <taxon>Polyneoptera</taxon>
        <taxon>Dictyoptera</taxon>
        <taxon>Blattodea</taxon>
        <taxon>Blattoidea</taxon>
        <taxon>Termitoidae</taxon>
        <taxon>Kalotermitidae</taxon>
        <taxon>Cryptotermitinae</taxon>
        <taxon>Cryptotermes</taxon>
    </lineage>
</organism>
<accession>A0A2J7R4U2</accession>
<protein>
    <recommendedName>
        <fullName evidence="1">CHK kinase-like domain-containing protein</fullName>
    </recommendedName>
</protein>
<dbReference type="EMBL" id="NEVH01007402">
    <property type="protein sequence ID" value="PNF35859.1"/>
    <property type="molecule type" value="Genomic_DNA"/>
</dbReference>
<dbReference type="InterPro" id="IPR004119">
    <property type="entry name" value="EcKL"/>
</dbReference>
<dbReference type="InterPro" id="IPR015897">
    <property type="entry name" value="CHK_kinase-like"/>
</dbReference>
<name>A0A2J7R4U2_9NEOP</name>
<dbReference type="SUPFAM" id="SSF56112">
    <property type="entry name" value="Protein kinase-like (PK-like)"/>
    <property type="match status" value="1"/>
</dbReference>
<dbReference type="Pfam" id="PF02958">
    <property type="entry name" value="EcKL"/>
    <property type="match status" value="1"/>
</dbReference>
<evidence type="ECO:0000313" key="3">
    <source>
        <dbReference type="Proteomes" id="UP000235965"/>
    </source>
</evidence>
<dbReference type="InterPro" id="IPR011009">
    <property type="entry name" value="Kinase-like_dom_sf"/>
</dbReference>
<dbReference type="EMBL" id="NEVH01007402">
    <property type="protein sequence ID" value="PNF35858.1"/>
    <property type="molecule type" value="Genomic_DNA"/>
</dbReference>
<reference evidence="2 3" key="1">
    <citation type="submission" date="2017-12" db="EMBL/GenBank/DDBJ databases">
        <title>Hemimetabolous genomes reveal molecular basis of termite eusociality.</title>
        <authorList>
            <person name="Harrison M.C."/>
            <person name="Jongepier E."/>
            <person name="Robertson H.M."/>
            <person name="Arning N."/>
            <person name="Bitard-Feildel T."/>
            <person name="Chao H."/>
            <person name="Childers C.P."/>
            <person name="Dinh H."/>
            <person name="Doddapaneni H."/>
            <person name="Dugan S."/>
            <person name="Gowin J."/>
            <person name="Greiner C."/>
            <person name="Han Y."/>
            <person name="Hu H."/>
            <person name="Hughes D.S.T."/>
            <person name="Huylmans A.-K."/>
            <person name="Kemena C."/>
            <person name="Kremer L.P.M."/>
            <person name="Lee S.L."/>
            <person name="Lopez-Ezquerra A."/>
            <person name="Mallet L."/>
            <person name="Monroy-Kuhn J.M."/>
            <person name="Moser A."/>
            <person name="Murali S.C."/>
            <person name="Muzny D.M."/>
            <person name="Otani S."/>
            <person name="Piulachs M.-D."/>
            <person name="Poelchau M."/>
            <person name="Qu J."/>
            <person name="Schaub F."/>
            <person name="Wada-Katsumata A."/>
            <person name="Worley K.C."/>
            <person name="Xie Q."/>
            <person name="Ylla G."/>
            <person name="Poulsen M."/>
            <person name="Gibbs R.A."/>
            <person name="Schal C."/>
            <person name="Richards S."/>
            <person name="Belles X."/>
            <person name="Korb J."/>
            <person name="Bornberg-Bauer E."/>
        </authorList>
    </citation>
    <scope>NUCLEOTIDE SEQUENCE [LARGE SCALE GENOMIC DNA]</scope>
    <source>
        <tissue evidence="2">Whole body</tissue>
    </source>
</reference>
<proteinExistence type="predicted"/>
<sequence>MAEVSCWYQLPRYVVRRLSSILEEQGFDLRSSNCEITSVSASLWISSLYRLKVTDGPRAMSFYIKCLPSDVQRRNVFDSHLQFRNEAIFYSKIFTEFVHFGKEKFSHDSCVPIRIPKCYAAECKGENAFLVVEDLTSAGFVVLSRLKVMALHELLLVMKELGRFHAFSLAMKNQDPDRFSKLKESVSEIMFSISAYNKTTRDLVKFILNDVLEMLKAHYPQSNSYLNKYERFVGDAEDRIMKLIYDDSTNEAYNVITHGDLWVNNLMFHYPPGASGKEPDEMRFLDFQQTRYASPALDIGRLLFLGTDRMTREAHREDLLHCYHDSLSETVSHLGSDVEQLLPFSALEPQLKHCAPFIISNVLLNLPHALDEWEGSDDEVAGDDSDAIKSAIRSAHSRMTPVCKRRIIEVVEESVDRDYIN</sequence>
<dbReference type="Proteomes" id="UP000235965">
    <property type="component" value="Unassembled WGS sequence"/>
</dbReference>
<gene>
    <name evidence="2" type="ORF">B7P43_G09420</name>
</gene>
<dbReference type="PANTHER" id="PTHR11012:SF30">
    <property type="entry name" value="PROTEIN KINASE-LIKE DOMAIN-CONTAINING"/>
    <property type="match status" value="1"/>
</dbReference>
<dbReference type="AlphaFoldDB" id="A0A2J7R4U2"/>
<dbReference type="InParanoid" id="A0A2J7R4U2"/>
<dbReference type="Gene3D" id="3.90.1200.10">
    <property type="match status" value="1"/>
</dbReference>
<evidence type="ECO:0000259" key="1">
    <source>
        <dbReference type="SMART" id="SM00587"/>
    </source>
</evidence>
<evidence type="ECO:0000313" key="2">
    <source>
        <dbReference type="EMBL" id="PNF35858.1"/>
    </source>
</evidence>
<dbReference type="PANTHER" id="PTHR11012">
    <property type="entry name" value="PROTEIN KINASE-LIKE DOMAIN-CONTAINING"/>
    <property type="match status" value="1"/>
</dbReference>
<dbReference type="OrthoDB" id="191037at2759"/>
<comment type="caution">
    <text evidence="2">The sequence shown here is derived from an EMBL/GenBank/DDBJ whole genome shotgun (WGS) entry which is preliminary data.</text>
</comment>
<feature type="domain" description="CHK kinase-like" evidence="1">
    <location>
        <begin position="130"/>
        <end position="333"/>
    </location>
</feature>